<reference evidence="2" key="1">
    <citation type="submission" date="2018-12" db="EMBL/GenBank/DDBJ databases">
        <title>Tengunoibacter tsumagoiensis gen. nov., sp. nov., Dictyobacter kobayashii sp. nov., D. alpinus sp. nov., and D. joshuensis sp. nov. and description of Dictyobacteraceae fam. nov. within the order Ktedonobacterales isolated from Tengu-no-mugimeshi.</title>
        <authorList>
            <person name="Wang C.M."/>
            <person name="Zheng Y."/>
            <person name="Sakai Y."/>
            <person name="Toyoda A."/>
            <person name="Minakuchi Y."/>
            <person name="Abe K."/>
            <person name="Yokota A."/>
            <person name="Yabe S."/>
        </authorList>
    </citation>
    <scope>NUCLEOTIDE SEQUENCE [LARGE SCALE GENOMIC DNA]</scope>
    <source>
        <strain evidence="2">Uno16</strain>
    </source>
</reference>
<name>A0A402BL95_9CHLR</name>
<evidence type="ECO:0000313" key="1">
    <source>
        <dbReference type="EMBL" id="GCE32102.1"/>
    </source>
</evidence>
<proteinExistence type="predicted"/>
<accession>A0A402BL95</accession>
<protein>
    <submittedName>
        <fullName evidence="1">Uncharacterized protein</fullName>
    </submittedName>
</protein>
<dbReference type="RefSeq" id="WP_126632102.1">
    <property type="nucleotide sequence ID" value="NZ_BIFT01000003.1"/>
</dbReference>
<organism evidence="1 2">
    <name type="scientific">Dictyobacter alpinus</name>
    <dbReference type="NCBI Taxonomy" id="2014873"/>
    <lineage>
        <taxon>Bacteria</taxon>
        <taxon>Bacillati</taxon>
        <taxon>Chloroflexota</taxon>
        <taxon>Ktedonobacteria</taxon>
        <taxon>Ktedonobacterales</taxon>
        <taxon>Dictyobacteraceae</taxon>
        <taxon>Dictyobacter</taxon>
    </lineage>
</organism>
<keyword evidence="2" id="KW-1185">Reference proteome</keyword>
<dbReference type="AlphaFoldDB" id="A0A402BL95"/>
<evidence type="ECO:0000313" key="2">
    <source>
        <dbReference type="Proteomes" id="UP000287171"/>
    </source>
</evidence>
<dbReference type="EMBL" id="BIFT01000003">
    <property type="protein sequence ID" value="GCE32102.1"/>
    <property type="molecule type" value="Genomic_DNA"/>
</dbReference>
<dbReference type="Proteomes" id="UP000287171">
    <property type="component" value="Unassembled WGS sequence"/>
</dbReference>
<sequence length="78" mass="8408">MLGAGEQRSEVARLLNQITQEYEAAQRGLSGLNQGTAQHEFITARMEHMSELHSQLGEIVGADAATAMVAQTLDQSPL</sequence>
<comment type="caution">
    <text evidence="1">The sequence shown here is derived from an EMBL/GenBank/DDBJ whole genome shotgun (WGS) entry which is preliminary data.</text>
</comment>
<gene>
    <name evidence="1" type="ORF">KDA_75860</name>
</gene>
<dbReference type="OrthoDB" id="163633at2"/>